<evidence type="ECO:0000313" key="11">
    <source>
        <dbReference type="Proteomes" id="UP000803844"/>
    </source>
</evidence>
<dbReference type="GO" id="GO:0005737">
    <property type="term" value="C:cytoplasm"/>
    <property type="evidence" value="ECO:0007669"/>
    <property type="project" value="UniProtKB-SubCell"/>
</dbReference>
<proteinExistence type="inferred from homology"/>
<feature type="region of interest" description="Disordered" evidence="8">
    <location>
        <begin position="1"/>
        <end position="295"/>
    </location>
</feature>
<keyword evidence="7" id="KW-0539">Nucleus</keyword>
<feature type="compositionally biased region" description="Basic and acidic residues" evidence="8">
    <location>
        <begin position="201"/>
        <end position="210"/>
    </location>
</feature>
<dbReference type="GeneID" id="63842667"/>
<dbReference type="GO" id="GO:0005634">
    <property type="term" value="C:nucleus"/>
    <property type="evidence" value="ECO:0007669"/>
    <property type="project" value="UniProtKB-SubCell"/>
</dbReference>
<evidence type="ECO:0000256" key="6">
    <source>
        <dbReference type="ARBA" id="ARBA00022490"/>
    </source>
</evidence>
<comment type="similarity">
    <text evidence="4">Belongs to the RTC4 family.</text>
</comment>
<comment type="subcellular location">
    <subcellularLocation>
        <location evidence="3">Cytoplasm</location>
    </subcellularLocation>
    <subcellularLocation>
        <location evidence="2">Nucleus</location>
    </subcellularLocation>
</comment>
<evidence type="ECO:0000259" key="9">
    <source>
        <dbReference type="SMART" id="SM01312"/>
    </source>
</evidence>
<feature type="compositionally biased region" description="Acidic residues" evidence="8">
    <location>
        <begin position="520"/>
        <end position="535"/>
    </location>
</feature>
<dbReference type="SMART" id="SM01312">
    <property type="entry name" value="RTC4"/>
    <property type="match status" value="1"/>
</dbReference>
<feature type="compositionally biased region" description="Basic residues" evidence="8">
    <location>
        <begin position="249"/>
        <end position="265"/>
    </location>
</feature>
<gene>
    <name evidence="10" type="ORF">M406DRAFT_72331</name>
</gene>
<accession>A0A9P5CKJ6</accession>
<comment type="caution">
    <text evidence="10">The sequence shown here is derived from an EMBL/GenBank/DDBJ whole genome shotgun (WGS) entry which is preliminary data.</text>
</comment>
<evidence type="ECO:0000256" key="2">
    <source>
        <dbReference type="ARBA" id="ARBA00004123"/>
    </source>
</evidence>
<dbReference type="InterPro" id="IPR039024">
    <property type="entry name" value="RTC4"/>
</dbReference>
<dbReference type="InterPro" id="IPR028094">
    <property type="entry name" value="RTC4_C"/>
</dbReference>
<dbReference type="RefSeq" id="XP_040773298.1">
    <property type="nucleotide sequence ID" value="XM_040925538.1"/>
</dbReference>
<evidence type="ECO:0000256" key="8">
    <source>
        <dbReference type="SAM" id="MobiDB-lite"/>
    </source>
</evidence>
<keyword evidence="11" id="KW-1185">Reference proteome</keyword>
<feature type="compositionally biased region" description="Low complexity" evidence="8">
    <location>
        <begin position="219"/>
        <end position="236"/>
    </location>
</feature>
<feature type="compositionally biased region" description="Basic and acidic residues" evidence="8">
    <location>
        <begin position="1"/>
        <end position="11"/>
    </location>
</feature>
<keyword evidence="6" id="KW-0963">Cytoplasm</keyword>
<evidence type="ECO:0000313" key="10">
    <source>
        <dbReference type="EMBL" id="KAF3762319.1"/>
    </source>
</evidence>
<dbReference type="AlphaFoldDB" id="A0A9P5CKJ6"/>
<evidence type="ECO:0000256" key="5">
    <source>
        <dbReference type="ARBA" id="ARBA00015162"/>
    </source>
</evidence>
<evidence type="ECO:0000256" key="3">
    <source>
        <dbReference type="ARBA" id="ARBA00004496"/>
    </source>
</evidence>
<protein>
    <recommendedName>
        <fullName evidence="5">Restriction of telomere capping protein 4</fullName>
    </recommendedName>
</protein>
<evidence type="ECO:0000256" key="1">
    <source>
        <dbReference type="ARBA" id="ARBA00002738"/>
    </source>
</evidence>
<reference evidence="10" key="1">
    <citation type="journal article" date="2020" name="Phytopathology">
        <title>Genome sequence of the chestnut blight fungus Cryphonectria parasitica EP155: A fundamental resource for an archetypical invasive plant pathogen.</title>
        <authorList>
            <person name="Crouch J.A."/>
            <person name="Dawe A."/>
            <person name="Aerts A."/>
            <person name="Barry K."/>
            <person name="Churchill A.C.L."/>
            <person name="Grimwood J."/>
            <person name="Hillman B."/>
            <person name="Milgroom M.G."/>
            <person name="Pangilinan J."/>
            <person name="Smith M."/>
            <person name="Salamov A."/>
            <person name="Schmutz J."/>
            <person name="Yadav J."/>
            <person name="Grigoriev I.V."/>
            <person name="Nuss D."/>
        </authorList>
    </citation>
    <scope>NUCLEOTIDE SEQUENCE</scope>
    <source>
        <strain evidence="10">EP155</strain>
    </source>
</reference>
<feature type="region of interest" description="Disordered" evidence="8">
    <location>
        <begin position="504"/>
        <end position="611"/>
    </location>
</feature>
<dbReference type="OrthoDB" id="128308at2759"/>
<dbReference type="PANTHER" id="PTHR41391">
    <property type="entry name" value="RESTRICTION OF TELOMERE CAPPING PROTEIN 4"/>
    <property type="match status" value="1"/>
</dbReference>
<feature type="compositionally biased region" description="Polar residues" evidence="8">
    <location>
        <begin position="587"/>
        <end position="597"/>
    </location>
</feature>
<dbReference type="Pfam" id="PF14474">
    <property type="entry name" value="RTC4"/>
    <property type="match status" value="1"/>
</dbReference>
<comment type="function">
    <text evidence="1">May be involved in a process influencing telomere capping.</text>
</comment>
<evidence type="ECO:0000256" key="7">
    <source>
        <dbReference type="ARBA" id="ARBA00023242"/>
    </source>
</evidence>
<dbReference type="EMBL" id="MU032350">
    <property type="protein sequence ID" value="KAF3762319.1"/>
    <property type="molecule type" value="Genomic_DNA"/>
</dbReference>
<dbReference type="PANTHER" id="PTHR41391:SF1">
    <property type="entry name" value="RESTRICTION OF TELOMERE CAPPING PROTEIN 4"/>
    <property type="match status" value="1"/>
</dbReference>
<evidence type="ECO:0000256" key="4">
    <source>
        <dbReference type="ARBA" id="ARBA00009461"/>
    </source>
</evidence>
<sequence length="611" mass="67817">MPPLSRHDVPPLHKMINGKPRPGIPKPIPEPADVTALPIESSDEEEVKEPPGYPPDNRYIDSSDDDDDLFGSADIQPTNFGEKTGPTNQTASNLTGYARNEKLSTGTRGQSGIRRSARQVETPHLKKRPMHAVEDDGADESAADASNKKARRNAHKSSSGIGDHMVDGWMVGKRKNEAAYGSKRGRGSQNSTPVRTFKTRKAPDTPEKKNVFKKPAAVSYDSTPSPDSKSSQLSSPAAHTPKPLEVRTKKQISSRRQRARGKKSRNVIQDDVSRRPEFRMPTSYDEYAPNPEPADFDTPLDDTPDETDTALEKGQTLCPICEEVVDEGLLKAFSRGERMDVIRQARFCRLHKKKAAQKQWKEKGYPEIDWKGLKQRIKSHRDHIKSLIEGKASDSYFGSLLRENIKMGKNRTLLRTEEFLSPGYYGLRGMSLMTETIVEMFSSLLRKRAPQDKLISARGYTGFVQSVLVPELAVRLIQEDMSLSLQEAQDVMLESRVVGDTLCDDKEDSQTYSPVQQQQAEEEEVNSGDDDDGDGDGCAGESQEGKVEETPDEVSTQLKIQEVLDSDDESDLSSIASMGDEVDIKNNVDTTTQLQKTADSDSDLTSLDELC</sequence>
<dbReference type="Proteomes" id="UP000803844">
    <property type="component" value="Unassembled WGS sequence"/>
</dbReference>
<feature type="compositionally biased region" description="Polar residues" evidence="8">
    <location>
        <begin position="75"/>
        <end position="95"/>
    </location>
</feature>
<organism evidence="10 11">
    <name type="scientific">Cryphonectria parasitica (strain ATCC 38755 / EP155)</name>
    <dbReference type="NCBI Taxonomy" id="660469"/>
    <lineage>
        <taxon>Eukaryota</taxon>
        <taxon>Fungi</taxon>
        <taxon>Dikarya</taxon>
        <taxon>Ascomycota</taxon>
        <taxon>Pezizomycotina</taxon>
        <taxon>Sordariomycetes</taxon>
        <taxon>Sordariomycetidae</taxon>
        <taxon>Diaporthales</taxon>
        <taxon>Cryphonectriaceae</taxon>
        <taxon>Cryphonectria-Endothia species complex</taxon>
        <taxon>Cryphonectria</taxon>
    </lineage>
</organism>
<feature type="domain" description="Restriction of telomere capping protein 4 C-terminal" evidence="9">
    <location>
        <begin position="387"/>
        <end position="505"/>
    </location>
</feature>
<name>A0A9P5CKJ6_CRYP1</name>